<dbReference type="GO" id="GO:0000287">
    <property type="term" value="F:magnesium ion binding"/>
    <property type="evidence" value="ECO:0007669"/>
    <property type="project" value="InterPro"/>
</dbReference>
<dbReference type="EMBL" id="DXGI01000039">
    <property type="protein sequence ID" value="HIW77734.1"/>
    <property type="molecule type" value="Genomic_DNA"/>
</dbReference>
<dbReference type="GO" id="GO:0009307">
    <property type="term" value="P:DNA restriction-modification system"/>
    <property type="evidence" value="ECO:0007669"/>
    <property type="project" value="InterPro"/>
</dbReference>
<dbReference type="GO" id="GO:0003677">
    <property type="term" value="F:DNA binding"/>
    <property type="evidence" value="ECO:0007669"/>
    <property type="project" value="InterPro"/>
</dbReference>
<dbReference type="InterPro" id="IPR011335">
    <property type="entry name" value="Restrct_endonuc-II-like"/>
</dbReference>
<reference evidence="1" key="1">
    <citation type="journal article" date="2021" name="PeerJ">
        <title>Extensive microbial diversity within the chicken gut microbiome revealed by metagenomics and culture.</title>
        <authorList>
            <person name="Gilroy R."/>
            <person name="Ravi A."/>
            <person name="Getino M."/>
            <person name="Pursley I."/>
            <person name="Horton D.L."/>
            <person name="Alikhan N.F."/>
            <person name="Baker D."/>
            <person name="Gharbi K."/>
            <person name="Hall N."/>
            <person name="Watson M."/>
            <person name="Adriaenssens E.M."/>
            <person name="Foster-Nyarko E."/>
            <person name="Jarju S."/>
            <person name="Secka A."/>
            <person name="Antonio M."/>
            <person name="Oren A."/>
            <person name="Chaudhuri R.R."/>
            <person name="La Ragione R."/>
            <person name="Hildebrand F."/>
            <person name="Pallen M.J."/>
        </authorList>
    </citation>
    <scope>NUCLEOTIDE SEQUENCE</scope>
    <source>
        <strain evidence="1">ChiSxjej5B17-1746</strain>
    </source>
</reference>
<evidence type="ECO:0000313" key="1">
    <source>
        <dbReference type="EMBL" id="HIW77734.1"/>
    </source>
</evidence>
<evidence type="ECO:0000313" key="2">
    <source>
        <dbReference type="Proteomes" id="UP000824264"/>
    </source>
</evidence>
<reference evidence="1" key="2">
    <citation type="submission" date="2021-04" db="EMBL/GenBank/DDBJ databases">
        <authorList>
            <person name="Gilroy R."/>
        </authorList>
    </citation>
    <scope>NUCLEOTIDE SEQUENCE</scope>
    <source>
        <strain evidence="1">ChiSxjej5B17-1746</strain>
    </source>
</reference>
<accession>A0A9D1QY26</accession>
<dbReference type="InterPro" id="IPR011338">
    <property type="entry name" value="BamHI/BglII/BstY"/>
</dbReference>
<proteinExistence type="predicted"/>
<dbReference type="GO" id="GO:0009036">
    <property type="term" value="F:type II site-specific deoxyribonuclease activity"/>
    <property type="evidence" value="ECO:0007669"/>
    <property type="project" value="InterPro"/>
</dbReference>
<protein>
    <recommendedName>
        <fullName evidence="3">Restriction endonuclease</fullName>
    </recommendedName>
</protein>
<sequence length="91" mass="10221">KRDMDFLKEGVKLGVEVQFGKYAFMVYNVCAKMTIFSNLGKIDTGIEIVPVKHLADEMSTGVSYFEQFAWDLTKRGTSNIDIPVLILGIDI</sequence>
<name>A0A9D1QY26_9BACT</name>
<dbReference type="AlphaFoldDB" id="A0A9D1QY26"/>
<comment type="caution">
    <text evidence="1">The sequence shown here is derived from an EMBL/GenBank/DDBJ whole genome shotgun (WGS) entry which is preliminary data.</text>
</comment>
<evidence type="ECO:0008006" key="3">
    <source>
        <dbReference type="Google" id="ProtNLM"/>
    </source>
</evidence>
<organism evidence="1 2">
    <name type="scientific">Candidatus Bilophila faecipullorum</name>
    <dbReference type="NCBI Taxonomy" id="2838482"/>
    <lineage>
        <taxon>Bacteria</taxon>
        <taxon>Pseudomonadati</taxon>
        <taxon>Thermodesulfobacteriota</taxon>
        <taxon>Desulfovibrionia</taxon>
        <taxon>Desulfovibrionales</taxon>
        <taxon>Desulfovibrionaceae</taxon>
        <taxon>Bilophila</taxon>
    </lineage>
</organism>
<dbReference type="SUPFAM" id="SSF52980">
    <property type="entry name" value="Restriction endonuclease-like"/>
    <property type="match status" value="1"/>
</dbReference>
<dbReference type="Proteomes" id="UP000824264">
    <property type="component" value="Unassembled WGS sequence"/>
</dbReference>
<dbReference type="Pfam" id="PF09195">
    <property type="entry name" value="Endonuc-BglII"/>
    <property type="match status" value="1"/>
</dbReference>
<feature type="non-terminal residue" evidence="1">
    <location>
        <position position="1"/>
    </location>
</feature>
<gene>
    <name evidence="1" type="ORF">H9874_01120</name>
</gene>
<dbReference type="InterPro" id="IPR015278">
    <property type="entry name" value="BglII-like"/>
</dbReference>
<dbReference type="Gene3D" id="3.40.91.20">
    <property type="match status" value="1"/>
</dbReference>